<dbReference type="RefSeq" id="WP_019922223.1">
    <property type="nucleotide sequence ID" value="NZ_CP140152.1"/>
</dbReference>
<evidence type="ECO:0000313" key="1">
    <source>
        <dbReference type="EMBL" id="WQH06255.1"/>
    </source>
</evidence>
<gene>
    <name evidence="1" type="ORF">SR858_07985</name>
</gene>
<dbReference type="GeneID" id="43163936"/>
<name>A0ABZ0Y2M4_9BURK</name>
<sequence length="186" mass="20532">MTVSITSRFRQRLSIIVIAVTALVSVERAVAATFPADDGLVHQRDSKAALLEPDLDGNGVRDDLDDFVQQHFGGDKRAARTMQNFVISAQHAMITTTQQQSARVHPMYLHAIACIKGLAEIEPSLNAYAFMELAERIGNTGFRQDAMREHLLRVDAMKLNVQATPRFDAACMEPLGVADLRQVADK</sequence>
<accession>A0ABZ0Y2M4</accession>
<protein>
    <submittedName>
        <fullName evidence="1">Uncharacterized protein</fullName>
    </submittedName>
</protein>
<dbReference type="EMBL" id="CP140152">
    <property type="protein sequence ID" value="WQH06255.1"/>
    <property type="molecule type" value="Genomic_DNA"/>
</dbReference>
<organism evidence="1 2">
    <name type="scientific">Duganella zoogloeoides</name>
    <dbReference type="NCBI Taxonomy" id="75659"/>
    <lineage>
        <taxon>Bacteria</taxon>
        <taxon>Pseudomonadati</taxon>
        <taxon>Pseudomonadota</taxon>
        <taxon>Betaproteobacteria</taxon>
        <taxon>Burkholderiales</taxon>
        <taxon>Oxalobacteraceae</taxon>
        <taxon>Telluria group</taxon>
        <taxon>Duganella</taxon>
    </lineage>
</organism>
<dbReference type="Proteomes" id="UP001326110">
    <property type="component" value="Chromosome"/>
</dbReference>
<keyword evidence="2" id="KW-1185">Reference proteome</keyword>
<reference evidence="1 2" key="1">
    <citation type="submission" date="2023-11" db="EMBL/GenBank/DDBJ databases">
        <title>MicrobeMod: A computational toolkit for identifying prokaryotic methylation and restriction-modification with nanopore sequencing.</title>
        <authorList>
            <person name="Crits-Christoph A."/>
            <person name="Kang S.C."/>
            <person name="Lee H."/>
            <person name="Ostrov N."/>
        </authorList>
    </citation>
    <scope>NUCLEOTIDE SEQUENCE [LARGE SCALE GENOMIC DNA]</scope>
    <source>
        <strain evidence="1 2">ATCC 25935</strain>
    </source>
</reference>
<proteinExistence type="predicted"/>
<evidence type="ECO:0000313" key="2">
    <source>
        <dbReference type="Proteomes" id="UP001326110"/>
    </source>
</evidence>